<evidence type="ECO:0000313" key="5">
    <source>
        <dbReference type="EMBL" id="KZM34978.1"/>
    </source>
</evidence>
<protein>
    <submittedName>
        <fullName evidence="5">Helix-turn-helix domain protein</fullName>
    </submittedName>
</protein>
<dbReference type="PANTHER" id="PTHR46796:SF15">
    <property type="entry name" value="BLL1074 PROTEIN"/>
    <property type="match status" value="1"/>
</dbReference>
<keyword evidence="1" id="KW-0805">Transcription regulation</keyword>
<evidence type="ECO:0000256" key="3">
    <source>
        <dbReference type="ARBA" id="ARBA00023163"/>
    </source>
</evidence>
<evidence type="ECO:0000256" key="2">
    <source>
        <dbReference type="ARBA" id="ARBA00023125"/>
    </source>
</evidence>
<dbReference type="Proteomes" id="UP000076447">
    <property type="component" value="Unassembled WGS sequence"/>
</dbReference>
<dbReference type="RefSeq" id="WP_068708740.1">
    <property type="nucleotide sequence ID" value="NZ_JBIVFZ010000003.1"/>
</dbReference>
<comment type="caution">
    <text evidence="5">The sequence shown here is derived from an EMBL/GenBank/DDBJ whole genome shotgun (WGS) entry which is preliminary data.</text>
</comment>
<dbReference type="Pfam" id="PF12833">
    <property type="entry name" value="HTH_18"/>
    <property type="match status" value="1"/>
</dbReference>
<dbReference type="InterPro" id="IPR018060">
    <property type="entry name" value="HTH_AraC"/>
</dbReference>
<evidence type="ECO:0000259" key="4">
    <source>
        <dbReference type="PROSITE" id="PS01124"/>
    </source>
</evidence>
<dbReference type="PANTHER" id="PTHR46796">
    <property type="entry name" value="HTH-TYPE TRANSCRIPTIONAL ACTIVATOR RHAS-RELATED"/>
    <property type="match status" value="1"/>
</dbReference>
<dbReference type="PROSITE" id="PS01124">
    <property type="entry name" value="HTH_ARAC_FAMILY_2"/>
    <property type="match status" value="1"/>
</dbReference>
<accession>A0A161YG62</accession>
<dbReference type="PATRIC" id="fig|43678.3.peg.2455"/>
<keyword evidence="2" id="KW-0238">DNA-binding</keyword>
<evidence type="ECO:0000313" key="6">
    <source>
        <dbReference type="Proteomes" id="UP000076447"/>
    </source>
</evidence>
<name>A0A161YG62_9CELL</name>
<dbReference type="EMBL" id="LRIE01000075">
    <property type="protein sequence ID" value="KZM34978.1"/>
    <property type="molecule type" value="Genomic_DNA"/>
</dbReference>
<dbReference type="SMART" id="SM00342">
    <property type="entry name" value="HTH_ARAC"/>
    <property type="match status" value="1"/>
</dbReference>
<organism evidence="5 6">
    <name type="scientific">Oerskovia enterophila</name>
    <dbReference type="NCBI Taxonomy" id="43678"/>
    <lineage>
        <taxon>Bacteria</taxon>
        <taxon>Bacillati</taxon>
        <taxon>Actinomycetota</taxon>
        <taxon>Actinomycetes</taxon>
        <taxon>Micrococcales</taxon>
        <taxon>Cellulomonadaceae</taxon>
        <taxon>Oerskovia</taxon>
    </lineage>
</organism>
<reference evidence="5 6" key="1">
    <citation type="submission" date="2016-01" db="EMBL/GenBank/DDBJ databases">
        <title>Genome sequence of Oerskovia enterophila VJag, an agar and cellulose degrading bacterium.</title>
        <authorList>
            <person name="Poehlein A."/>
            <person name="Jag V."/>
            <person name="Bengelsdorf F."/>
            <person name="Duerre P."/>
            <person name="Daniel R."/>
        </authorList>
    </citation>
    <scope>NUCLEOTIDE SEQUENCE [LARGE SCALE GENOMIC DNA]</scope>
    <source>
        <strain evidence="5 6">VJag</strain>
    </source>
</reference>
<dbReference type="AlphaFoldDB" id="A0A161YG62"/>
<evidence type="ECO:0000256" key="1">
    <source>
        <dbReference type="ARBA" id="ARBA00023015"/>
    </source>
</evidence>
<sequence length="284" mass="29804">MSQHYVRSSPTGPLASAVGSMLGYEIADDAPSVHRGLPSPWLTLVISLDGPVPTATGPGADAPLHRFESLVGGLHTTPAYIHQPAHQAGVQLALDPLAARTLLGVPAGELGIVTDADDVLGRASRALRERLGEAGSWAERLALVEDALRRAAASRRPALGPVRAEIAEAWQLMVRRGGRVRVPEVAAHVWLSTRQLSSLFTAELGLSPGAACRLVRFDAARDAVRARSLAPSGPNLTAIAVRTGYADHSHLVRDFHAFAGLSPTAWLVEERANIQAGGGAPRAG</sequence>
<dbReference type="InterPro" id="IPR009057">
    <property type="entry name" value="Homeodomain-like_sf"/>
</dbReference>
<dbReference type="InterPro" id="IPR050204">
    <property type="entry name" value="AraC_XylS_family_regulators"/>
</dbReference>
<keyword evidence="3" id="KW-0804">Transcription</keyword>
<dbReference type="SUPFAM" id="SSF46689">
    <property type="entry name" value="Homeodomain-like"/>
    <property type="match status" value="1"/>
</dbReference>
<dbReference type="Gene3D" id="1.10.10.60">
    <property type="entry name" value="Homeodomain-like"/>
    <property type="match status" value="1"/>
</dbReference>
<dbReference type="GO" id="GO:0003700">
    <property type="term" value="F:DNA-binding transcription factor activity"/>
    <property type="evidence" value="ECO:0007669"/>
    <property type="project" value="InterPro"/>
</dbReference>
<gene>
    <name evidence="5" type="ORF">OJAG_23510</name>
</gene>
<dbReference type="GO" id="GO:0043565">
    <property type="term" value="F:sequence-specific DNA binding"/>
    <property type="evidence" value="ECO:0007669"/>
    <property type="project" value="InterPro"/>
</dbReference>
<dbReference type="STRING" id="43678.OJAG_23510"/>
<dbReference type="OrthoDB" id="2559672at2"/>
<feature type="domain" description="HTH araC/xylS-type" evidence="4">
    <location>
        <begin position="164"/>
        <end position="269"/>
    </location>
</feature>
<proteinExistence type="predicted"/>